<evidence type="ECO:0000313" key="2">
    <source>
        <dbReference type="EMBL" id="GAI58479.1"/>
    </source>
</evidence>
<feature type="non-terminal residue" evidence="2">
    <location>
        <position position="1"/>
    </location>
</feature>
<dbReference type="SUPFAM" id="SSF49265">
    <property type="entry name" value="Fibronectin type III"/>
    <property type="match status" value="1"/>
</dbReference>
<feature type="domain" description="Fibronectin type-III" evidence="1">
    <location>
        <begin position="53"/>
        <end position="151"/>
    </location>
</feature>
<dbReference type="InterPro" id="IPR013783">
    <property type="entry name" value="Ig-like_fold"/>
</dbReference>
<comment type="caution">
    <text evidence="2">The sequence shown here is derived from an EMBL/GenBank/DDBJ whole genome shotgun (WGS) entry which is preliminary data.</text>
</comment>
<protein>
    <recommendedName>
        <fullName evidence="1">Fibronectin type-III domain-containing protein</fullName>
    </recommendedName>
</protein>
<dbReference type="PROSITE" id="PS50853">
    <property type="entry name" value="FN3"/>
    <property type="match status" value="1"/>
</dbReference>
<dbReference type="InterPro" id="IPR036116">
    <property type="entry name" value="FN3_sf"/>
</dbReference>
<dbReference type="EMBL" id="BARV01035680">
    <property type="protein sequence ID" value="GAI58479.1"/>
    <property type="molecule type" value="Genomic_DNA"/>
</dbReference>
<dbReference type="Gene3D" id="2.60.40.10">
    <property type="entry name" value="Immunoglobulins"/>
    <property type="match status" value="1"/>
</dbReference>
<sequence>IVVNSPDTGLPWTLAELDALEAGLRNYDSGVPSGIWHDAVASRVNWGALIIVAPTVTTNPATNVVANSATLKGTLTADGGEACECGFEWGETVPYDNTTEPESKTTGQTFSQAIGGLVPGTTYHFRAFATNAAGTRYGSDRTFTTLAAPPLVINKSYALAREEL</sequence>
<organism evidence="2">
    <name type="scientific">marine sediment metagenome</name>
    <dbReference type="NCBI Taxonomy" id="412755"/>
    <lineage>
        <taxon>unclassified sequences</taxon>
        <taxon>metagenomes</taxon>
        <taxon>ecological metagenomes</taxon>
    </lineage>
</organism>
<proteinExistence type="predicted"/>
<gene>
    <name evidence="2" type="ORF">S06H3_55628</name>
</gene>
<accession>X1RSL2</accession>
<dbReference type="AlphaFoldDB" id="X1RSL2"/>
<reference evidence="2" key="1">
    <citation type="journal article" date="2014" name="Front. Microbiol.">
        <title>High frequency of phylogenetically diverse reductive dehalogenase-homologous genes in deep subseafloor sedimentary metagenomes.</title>
        <authorList>
            <person name="Kawai M."/>
            <person name="Futagami T."/>
            <person name="Toyoda A."/>
            <person name="Takaki Y."/>
            <person name="Nishi S."/>
            <person name="Hori S."/>
            <person name="Arai W."/>
            <person name="Tsubouchi T."/>
            <person name="Morono Y."/>
            <person name="Uchiyama I."/>
            <person name="Ito T."/>
            <person name="Fujiyama A."/>
            <person name="Inagaki F."/>
            <person name="Takami H."/>
        </authorList>
    </citation>
    <scope>NUCLEOTIDE SEQUENCE</scope>
    <source>
        <strain evidence="2">Expedition CK06-06</strain>
    </source>
</reference>
<name>X1RSL2_9ZZZZ</name>
<evidence type="ECO:0000259" key="1">
    <source>
        <dbReference type="PROSITE" id="PS50853"/>
    </source>
</evidence>
<dbReference type="InterPro" id="IPR003961">
    <property type="entry name" value="FN3_dom"/>
</dbReference>